<keyword evidence="4" id="KW-0233">DNA recombination</keyword>
<keyword evidence="7" id="KW-1185">Reference proteome</keyword>
<dbReference type="InterPro" id="IPR013762">
    <property type="entry name" value="Integrase-like_cat_sf"/>
</dbReference>
<dbReference type="CDD" id="cd00397">
    <property type="entry name" value="DNA_BRE_C"/>
    <property type="match status" value="1"/>
</dbReference>
<protein>
    <submittedName>
        <fullName evidence="6">Recombinase XerC</fullName>
    </submittedName>
</protein>
<dbReference type="InterPro" id="IPR010998">
    <property type="entry name" value="Integrase_recombinase_N"/>
</dbReference>
<name>A0A0P6VT68_9HYPH</name>
<accession>A0A0P6VT68</accession>
<evidence type="ECO:0000256" key="3">
    <source>
        <dbReference type="ARBA" id="ARBA00023125"/>
    </source>
</evidence>
<dbReference type="PANTHER" id="PTHR30349">
    <property type="entry name" value="PHAGE INTEGRASE-RELATED"/>
    <property type="match status" value="1"/>
</dbReference>
<proteinExistence type="inferred from homology"/>
<reference evidence="6 7" key="2">
    <citation type="submission" date="2015-10" db="EMBL/GenBank/DDBJ databases">
        <title>Draft Genome Sequence of Prosthecomicrobium hirschii ATCC 27832.</title>
        <authorList>
            <person name="Daniel J."/>
            <person name="Givan S.A."/>
            <person name="Brun Y.V."/>
            <person name="Brown P.J."/>
        </authorList>
    </citation>
    <scope>NUCLEOTIDE SEQUENCE [LARGE SCALE GENOMIC DNA]</scope>
    <source>
        <strain evidence="6 7">16</strain>
    </source>
</reference>
<dbReference type="InterPro" id="IPR002104">
    <property type="entry name" value="Integrase_catalytic"/>
</dbReference>
<keyword evidence="3" id="KW-0238">DNA-binding</keyword>
<comment type="caution">
    <text evidence="6">The sequence shown here is derived from an EMBL/GenBank/DDBJ whole genome shotgun (WGS) entry which is preliminary data.</text>
</comment>
<gene>
    <name evidence="6" type="ORF">ABB55_18430</name>
</gene>
<dbReference type="STRING" id="665126.ABB55_18430"/>
<dbReference type="GO" id="GO:0003677">
    <property type="term" value="F:DNA binding"/>
    <property type="evidence" value="ECO:0007669"/>
    <property type="project" value="UniProtKB-KW"/>
</dbReference>
<dbReference type="RefSeq" id="WP_054360107.1">
    <property type="nucleotide sequence ID" value="NZ_LJYW01000001.1"/>
</dbReference>
<evidence type="ECO:0000259" key="5">
    <source>
        <dbReference type="PROSITE" id="PS51898"/>
    </source>
</evidence>
<dbReference type="SUPFAM" id="SSF56349">
    <property type="entry name" value="DNA breaking-rejoining enzymes"/>
    <property type="match status" value="1"/>
</dbReference>
<evidence type="ECO:0000256" key="1">
    <source>
        <dbReference type="ARBA" id="ARBA00008857"/>
    </source>
</evidence>
<organism evidence="6 7">
    <name type="scientific">Prosthecodimorpha hirschii</name>
    <dbReference type="NCBI Taxonomy" id="665126"/>
    <lineage>
        <taxon>Bacteria</taxon>
        <taxon>Pseudomonadati</taxon>
        <taxon>Pseudomonadota</taxon>
        <taxon>Alphaproteobacteria</taxon>
        <taxon>Hyphomicrobiales</taxon>
        <taxon>Ancalomicrobiaceae</taxon>
        <taxon>Prosthecodimorpha</taxon>
    </lineage>
</organism>
<dbReference type="Pfam" id="PF00589">
    <property type="entry name" value="Phage_integrase"/>
    <property type="match status" value="1"/>
</dbReference>
<feature type="domain" description="Tyr recombinase" evidence="5">
    <location>
        <begin position="127"/>
        <end position="337"/>
    </location>
</feature>
<evidence type="ECO:0000256" key="2">
    <source>
        <dbReference type="ARBA" id="ARBA00022908"/>
    </source>
</evidence>
<comment type="similarity">
    <text evidence="1">Belongs to the 'phage' integrase family.</text>
</comment>
<dbReference type="PANTHER" id="PTHR30349:SF64">
    <property type="entry name" value="PROPHAGE INTEGRASE INTD-RELATED"/>
    <property type="match status" value="1"/>
</dbReference>
<dbReference type="Gene3D" id="1.10.150.130">
    <property type="match status" value="1"/>
</dbReference>
<dbReference type="GO" id="GO:0006310">
    <property type="term" value="P:DNA recombination"/>
    <property type="evidence" value="ECO:0007669"/>
    <property type="project" value="UniProtKB-KW"/>
</dbReference>
<dbReference type="GO" id="GO:0015074">
    <property type="term" value="P:DNA integration"/>
    <property type="evidence" value="ECO:0007669"/>
    <property type="project" value="UniProtKB-KW"/>
</dbReference>
<keyword evidence="2" id="KW-0229">DNA integration</keyword>
<dbReference type="PROSITE" id="PS51898">
    <property type="entry name" value="TYR_RECOMBINASE"/>
    <property type="match status" value="1"/>
</dbReference>
<dbReference type="InterPro" id="IPR050090">
    <property type="entry name" value="Tyrosine_recombinase_XerCD"/>
</dbReference>
<evidence type="ECO:0000313" key="6">
    <source>
        <dbReference type="EMBL" id="KPL53942.1"/>
    </source>
</evidence>
<evidence type="ECO:0000256" key="4">
    <source>
        <dbReference type="ARBA" id="ARBA00023172"/>
    </source>
</evidence>
<dbReference type="AlphaFoldDB" id="A0A0P6VT68"/>
<dbReference type="Gene3D" id="1.10.443.10">
    <property type="entry name" value="Intergrase catalytic core"/>
    <property type="match status" value="1"/>
</dbReference>
<dbReference type="EMBL" id="LJYW01000001">
    <property type="protein sequence ID" value="KPL53942.1"/>
    <property type="molecule type" value="Genomic_DNA"/>
</dbReference>
<reference evidence="6 7" key="1">
    <citation type="submission" date="2015-09" db="EMBL/GenBank/DDBJ databases">
        <authorList>
            <person name="Jackson K.R."/>
            <person name="Lunt B.L."/>
            <person name="Fisher J.N.B."/>
            <person name="Gardner A.V."/>
            <person name="Bailey M.E."/>
            <person name="Deus L.M."/>
            <person name="Earl A.S."/>
            <person name="Gibby P.D."/>
            <person name="Hartmann K.A."/>
            <person name="Liu J.E."/>
            <person name="Manci A.M."/>
            <person name="Nielsen D.A."/>
            <person name="Solomon M.B."/>
            <person name="Breakwell D.P."/>
            <person name="Burnett S.H."/>
            <person name="Grose J.H."/>
        </authorList>
    </citation>
    <scope>NUCLEOTIDE SEQUENCE [LARGE SCALE GENOMIC DNA]</scope>
    <source>
        <strain evidence="6 7">16</strain>
    </source>
</reference>
<evidence type="ECO:0000313" key="7">
    <source>
        <dbReference type="Proteomes" id="UP000048984"/>
    </source>
</evidence>
<dbReference type="Proteomes" id="UP000048984">
    <property type="component" value="Unassembled WGS sequence"/>
</dbReference>
<sequence>MRKVCPQNERIKREYFTYLKEAKRASEAAVDKAAAAIARFEEYTKGGDFKRFHIRQATAFKAKLEATTSERSGRPLSLATVHQTLAALRAFFVWLAGQPGYRSKFTYADADYFNLTEGKRRIATSSRDSVAPTLEQIERVLAVMPNDTAIEKRDRAVIAFAILTGARDGAIASAKLKHVDLKLGRFRQDAREVKTKFSKSFDTTFFPVGGSAREIVSDWIAFLRQDQSWGDDDPLFPASRVEQVPATKQFEVVGLDRKHWSDAAPIRRIFHENFERAGLPYFNPHSFRKTLAVFGERICRTPEDFKAWSQNLGHDGVLTTLQSYGTIPAHRQAEIIANLGNPNDQEAMKAKLGQFVEHFLRNQGSSPNPSI</sequence>
<dbReference type="InterPro" id="IPR011010">
    <property type="entry name" value="DNA_brk_join_enz"/>
</dbReference>